<comment type="similarity">
    <text evidence="2 6">Belongs to the acyl-CoA dehydrogenase family.</text>
</comment>
<dbReference type="SUPFAM" id="SSF56645">
    <property type="entry name" value="Acyl-CoA dehydrogenase NM domain-like"/>
    <property type="match status" value="1"/>
</dbReference>
<comment type="cofactor">
    <cofactor evidence="1 6">
        <name>FAD</name>
        <dbReference type="ChEBI" id="CHEBI:57692"/>
    </cofactor>
</comment>
<evidence type="ECO:0000259" key="9">
    <source>
        <dbReference type="Pfam" id="PF02771"/>
    </source>
</evidence>
<evidence type="ECO:0000256" key="2">
    <source>
        <dbReference type="ARBA" id="ARBA00009347"/>
    </source>
</evidence>
<reference evidence="10 11" key="1">
    <citation type="submission" date="2020-04" db="EMBL/GenBank/DDBJ databases">
        <title>Paenibacillus algicola sp. nov., a novel marine bacterium producing alginate lyase.</title>
        <authorList>
            <person name="Huang H."/>
        </authorList>
    </citation>
    <scope>NUCLEOTIDE SEQUENCE [LARGE SCALE GENOMIC DNA]</scope>
    <source>
        <strain evidence="10 11">L7-75</strain>
    </source>
</reference>
<dbReference type="Pfam" id="PF02771">
    <property type="entry name" value="Acyl-CoA_dh_N"/>
    <property type="match status" value="1"/>
</dbReference>
<dbReference type="CDD" id="cd00567">
    <property type="entry name" value="ACAD"/>
    <property type="match status" value="1"/>
</dbReference>
<protein>
    <submittedName>
        <fullName evidence="10">Acyl-CoA/acyl-ACP dehydrogenase</fullName>
    </submittedName>
</protein>
<dbReference type="EMBL" id="JABBPN010000015">
    <property type="protein sequence ID" value="NMO97137.1"/>
    <property type="molecule type" value="Genomic_DNA"/>
</dbReference>
<dbReference type="PANTHER" id="PTHR43884">
    <property type="entry name" value="ACYL-COA DEHYDROGENASE"/>
    <property type="match status" value="1"/>
</dbReference>
<evidence type="ECO:0000256" key="6">
    <source>
        <dbReference type="RuleBase" id="RU362125"/>
    </source>
</evidence>
<dbReference type="GO" id="GO:0050660">
    <property type="term" value="F:flavin adenine dinucleotide binding"/>
    <property type="evidence" value="ECO:0007669"/>
    <property type="project" value="InterPro"/>
</dbReference>
<accession>A0A848M7Z0</accession>
<dbReference type="SUPFAM" id="SSF47203">
    <property type="entry name" value="Acyl-CoA dehydrogenase C-terminal domain-like"/>
    <property type="match status" value="1"/>
</dbReference>
<dbReference type="InterPro" id="IPR009100">
    <property type="entry name" value="AcylCoA_DH/oxidase_NM_dom_sf"/>
</dbReference>
<evidence type="ECO:0000313" key="11">
    <source>
        <dbReference type="Proteomes" id="UP000565468"/>
    </source>
</evidence>
<gene>
    <name evidence="10" type="ORF">HII30_15335</name>
</gene>
<proteinExistence type="inferred from homology"/>
<evidence type="ECO:0000313" key="10">
    <source>
        <dbReference type="EMBL" id="NMO97137.1"/>
    </source>
</evidence>
<keyword evidence="3 6" id="KW-0285">Flavoprotein</keyword>
<dbReference type="Gene3D" id="1.10.540.10">
    <property type="entry name" value="Acyl-CoA dehydrogenase/oxidase, N-terminal domain"/>
    <property type="match status" value="1"/>
</dbReference>
<keyword evidence="5 6" id="KW-0560">Oxidoreductase</keyword>
<keyword evidence="4 6" id="KW-0274">FAD</keyword>
<comment type="caution">
    <text evidence="10">The sequence shown here is derived from an EMBL/GenBank/DDBJ whole genome shotgun (WGS) entry which is preliminary data.</text>
</comment>
<dbReference type="InterPro" id="IPR013786">
    <property type="entry name" value="AcylCoA_DH/ox_N"/>
</dbReference>
<feature type="domain" description="Acyl-CoA oxidase/dehydrogenase middle" evidence="8">
    <location>
        <begin position="131"/>
        <end position="219"/>
    </location>
</feature>
<organism evidence="10 11">
    <name type="scientific">Paenibacillus lemnae</name>
    <dbReference type="NCBI Taxonomy" id="1330551"/>
    <lineage>
        <taxon>Bacteria</taxon>
        <taxon>Bacillati</taxon>
        <taxon>Bacillota</taxon>
        <taxon>Bacilli</taxon>
        <taxon>Bacillales</taxon>
        <taxon>Paenibacillaceae</taxon>
        <taxon>Paenibacillus</taxon>
    </lineage>
</organism>
<dbReference type="Gene3D" id="2.40.110.10">
    <property type="entry name" value="Butyryl-CoA Dehydrogenase, subunit A, domain 2"/>
    <property type="match status" value="1"/>
</dbReference>
<dbReference type="InterPro" id="IPR009075">
    <property type="entry name" value="AcylCo_DH/oxidase_C"/>
</dbReference>
<name>A0A848M7Z0_PAELE</name>
<dbReference type="InterPro" id="IPR046373">
    <property type="entry name" value="Acyl-CoA_Oxase/DH_mid-dom_sf"/>
</dbReference>
<dbReference type="RefSeq" id="WP_169505927.1">
    <property type="nucleotide sequence ID" value="NZ_JABBPN010000015.1"/>
</dbReference>
<dbReference type="PIRSF" id="PIRSF016578">
    <property type="entry name" value="HsaA"/>
    <property type="match status" value="1"/>
</dbReference>
<evidence type="ECO:0000256" key="3">
    <source>
        <dbReference type="ARBA" id="ARBA00022630"/>
    </source>
</evidence>
<dbReference type="InterPro" id="IPR036250">
    <property type="entry name" value="AcylCo_DH-like_C"/>
</dbReference>
<dbReference type="GO" id="GO:0003995">
    <property type="term" value="F:acyl-CoA dehydrogenase activity"/>
    <property type="evidence" value="ECO:0007669"/>
    <property type="project" value="TreeGrafter"/>
</dbReference>
<evidence type="ECO:0000259" key="8">
    <source>
        <dbReference type="Pfam" id="PF02770"/>
    </source>
</evidence>
<dbReference type="Gene3D" id="1.20.140.10">
    <property type="entry name" value="Butyryl-CoA Dehydrogenase, subunit A, domain 3"/>
    <property type="match status" value="1"/>
</dbReference>
<dbReference type="Pfam" id="PF00441">
    <property type="entry name" value="Acyl-CoA_dh_1"/>
    <property type="match status" value="1"/>
</dbReference>
<keyword evidence="11" id="KW-1185">Reference proteome</keyword>
<feature type="domain" description="Acyl-CoA dehydrogenase/oxidase C-terminal" evidence="7">
    <location>
        <begin position="245"/>
        <end position="361"/>
    </location>
</feature>
<dbReference type="AlphaFoldDB" id="A0A848M7Z0"/>
<dbReference type="PANTHER" id="PTHR43884:SF25">
    <property type="entry name" value="ACYL-COA DEHYDROGENASE YDBM-RELATED"/>
    <property type="match status" value="1"/>
</dbReference>
<dbReference type="Pfam" id="PF02770">
    <property type="entry name" value="Acyl-CoA_dh_M"/>
    <property type="match status" value="1"/>
</dbReference>
<dbReference type="InterPro" id="IPR037069">
    <property type="entry name" value="AcylCoA_DH/ox_N_sf"/>
</dbReference>
<sequence>MSFLRDQYIRNTAEQERLNGLRELAARFAQRAPEHDRDGSFPFENFKELREGGYLRLTVPKAYGGEEISLYELVQVQECLGHGDGSTALGFGWHIGQILQLRTTGKWPETLFAELCQDIVKEGAMINVFGSESGTGSPSRGGKPATIAERTDGGWLISGRKTFSTLSPILDRFVVTATLPEDGSVSEFLVHRSEQVKLIETWNTMGMRATGSHDVVLEQAFAAEDARITGSGTDDGSGWLLHIPACYAGIAMAARDFAVHFASTYTPNSLPGPIGELPTVRQSIGQMEAELRTARSLLYEAADTWDQKPELRPHMRSQLGLAKHIVTNHALNVVDLAMRIVGGTSLSKTLPLERYYRDIRAGLFNPPMDNMVMELLAKEALSEMDSLA</sequence>
<evidence type="ECO:0000256" key="5">
    <source>
        <dbReference type="ARBA" id="ARBA00023002"/>
    </source>
</evidence>
<dbReference type="InterPro" id="IPR006091">
    <property type="entry name" value="Acyl-CoA_Oxase/DH_mid-dom"/>
</dbReference>
<evidence type="ECO:0000259" key="7">
    <source>
        <dbReference type="Pfam" id="PF00441"/>
    </source>
</evidence>
<evidence type="ECO:0000256" key="1">
    <source>
        <dbReference type="ARBA" id="ARBA00001974"/>
    </source>
</evidence>
<evidence type="ECO:0000256" key="4">
    <source>
        <dbReference type="ARBA" id="ARBA00022827"/>
    </source>
</evidence>
<dbReference type="Proteomes" id="UP000565468">
    <property type="component" value="Unassembled WGS sequence"/>
</dbReference>
<feature type="domain" description="Acyl-CoA dehydrogenase/oxidase N-terminal" evidence="9">
    <location>
        <begin position="21"/>
        <end position="98"/>
    </location>
</feature>